<dbReference type="SMART" id="SM00119">
    <property type="entry name" value="HECTc"/>
    <property type="match status" value="1"/>
</dbReference>
<evidence type="ECO:0000256" key="6">
    <source>
        <dbReference type="PROSITE-ProRule" id="PRU00104"/>
    </source>
</evidence>
<proteinExistence type="predicted"/>
<evidence type="ECO:0000256" key="2">
    <source>
        <dbReference type="ARBA" id="ARBA00004906"/>
    </source>
</evidence>
<dbReference type="FunFam" id="3.30.2160.10:FF:000002">
    <property type="entry name" value="Putative Ubiquitin-protein ligase E3C"/>
    <property type="match status" value="1"/>
</dbReference>
<evidence type="ECO:0000256" key="5">
    <source>
        <dbReference type="ARBA" id="ARBA00022786"/>
    </source>
</evidence>
<dbReference type="PANTHER" id="PTHR45700:SF2">
    <property type="entry name" value="UBIQUITIN-PROTEIN LIGASE E3C"/>
    <property type="match status" value="1"/>
</dbReference>
<protein>
    <recommendedName>
        <fullName evidence="3">HECT-type E3 ubiquitin transferase</fullName>
        <ecNumber evidence="3">2.3.2.26</ecNumber>
    </recommendedName>
</protein>
<gene>
    <name evidence="9" type="ORF">M408DRAFT_329093</name>
</gene>
<dbReference type="OrthoDB" id="8068875at2759"/>
<comment type="catalytic activity">
    <reaction evidence="1">
        <text>S-ubiquitinyl-[E2 ubiquitin-conjugating enzyme]-L-cysteine + [acceptor protein]-L-lysine = [E2 ubiquitin-conjugating enzyme]-L-cysteine + N(6)-ubiquitinyl-[acceptor protein]-L-lysine.</text>
        <dbReference type="EC" id="2.3.2.26"/>
    </reaction>
</comment>
<name>A0A0C2WSG8_SERVB</name>
<dbReference type="PANTHER" id="PTHR45700">
    <property type="entry name" value="UBIQUITIN-PROTEIN LIGASE E3C"/>
    <property type="match status" value="1"/>
</dbReference>
<reference evidence="9 10" key="1">
    <citation type="submission" date="2014-04" db="EMBL/GenBank/DDBJ databases">
        <authorList>
            <consortium name="DOE Joint Genome Institute"/>
            <person name="Kuo A."/>
            <person name="Zuccaro A."/>
            <person name="Kohler A."/>
            <person name="Nagy L.G."/>
            <person name="Floudas D."/>
            <person name="Copeland A."/>
            <person name="Barry K.W."/>
            <person name="Cichocki N."/>
            <person name="Veneault-Fourrey C."/>
            <person name="LaButti K."/>
            <person name="Lindquist E.A."/>
            <person name="Lipzen A."/>
            <person name="Lundell T."/>
            <person name="Morin E."/>
            <person name="Murat C."/>
            <person name="Sun H."/>
            <person name="Tunlid A."/>
            <person name="Henrissat B."/>
            <person name="Grigoriev I.V."/>
            <person name="Hibbett D.S."/>
            <person name="Martin F."/>
            <person name="Nordberg H.P."/>
            <person name="Cantor M.N."/>
            <person name="Hua S.X."/>
        </authorList>
    </citation>
    <scope>NUCLEOTIDE SEQUENCE [LARGE SCALE GENOMIC DNA]</scope>
    <source>
        <strain evidence="9 10">MAFF 305830</strain>
    </source>
</reference>
<accession>A0A0C2WSG8</accession>
<dbReference type="AlphaFoldDB" id="A0A0C2WSG8"/>
<dbReference type="HOGENOM" id="CLU_002173_2_4_1"/>
<evidence type="ECO:0000256" key="1">
    <source>
        <dbReference type="ARBA" id="ARBA00000885"/>
    </source>
</evidence>
<dbReference type="EC" id="2.3.2.26" evidence="3"/>
<keyword evidence="5 6" id="KW-0833">Ubl conjugation pathway</keyword>
<dbReference type="Gene3D" id="3.30.2410.10">
    <property type="entry name" value="Hect, E3 ligase catalytic domain"/>
    <property type="match status" value="1"/>
</dbReference>
<dbReference type="EMBL" id="KN824290">
    <property type="protein sequence ID" value="KIM29078.1"/>
    <property type="molecule type" value="Genomic_DNA"/>
</dbReference>
<sequence>MFGDERRREINLGGTRSLATQQSVLAQVRHEREQRLLERKRLEASSIIQTAWRAHAETCRTRNELLERFDQEPVGTLTSTRLLLFGGGESRRLLTWTTAALGDGNAFMQNRFLGPDAGNWLVLLKQLSSIILKQVTNDPLSPNAAIYLKFLNTITAKQPTNHNLSNASTSILQDLINKELYLKISYCIQAIPTKAKTSATALPGLVTLCITPLQTFPPNSSAFSDAFKEIAIHILTIPHLPNRLPIASLTTFASHVPLGSFHLISPLQLSQSISENINVLHLLANLFTFMPIRYSAMTSPALIAYIELLNKLIGRLPVGAFELQKKKTSDTMDWAPQSDSDDERPNTLPKKVEEIPSVSPPDTQTAKKLRTLVSSAHTNALLTTANKNPTSWVRFVELVVLIGAKWPKEREGLLTTIVVSHGNVVLKQLWRDSVRVSQLGRENEQISRDVNDFRNDWPPFLLLTELYTQALLTMGDDEFFSTQVPTRSKQAATSVGARNPFSVGEVIELSRRLLNIVFPLYWNEAPKSAGEMPISWELVRERITKCLQAIHTRDSRRPFTPPGHWLVIDQSEVRSFVDAAIAEEQKLDDEDITRQLTKRELAYLSPRLGILNNIPFAIPFESRVSIFRSFIRNDRFKMDNIGYGGAHLHRNKVIVRRDHVSQDGFDHLNELGVAWKGRLAITFVDKFGQEEAGIDGGGVFKEFLTSLSREVFDTNRGLWFATKQQELYPNSHSYASEPHQLNWYRFIGRVLGKALYEGILVDVSFAGFFLAKWLGKQSFLDDLASLDPELYQGLIFLKNYAGNPEELSLDFTISEEDLGVTRTVELKPNGSNIPVTKANRLEYIILVAHYRLTKQIKKQSEAFFEGLSELIEPRWLRMFNQQELQVLVGGAEEPIDIDDLRSNVVYGGLYDEDHETIRMFWRVVKSMDENSRRLLLRFVTSCARPPLLGFKELNPKFALRDAGIDTARLPTASTCVNLLKLPLYRDEETLRRKLLHAINSGAGFDLS</sequence>
<feature type="region of interest" description="Disordered" evidence="7">
    <location>
        <begin position="329"/>
        <end position="364"/>
    </location>
</feature>
<evidence type="ECO:0000256" key="4">
    <source>
        <dbReference type="ARBA" id="ARBA00022679"/>
    </source>
</evidence>
<keyword evidence="10" id="KW-1185">Reference proteome</keyword>
<dbReference type="GO" id="GO:0006511">
    <property type="term" value="P:ubiquitin-dependent protein catabolic process"/>
    <property type="evidence" value="ECO:0007669"/>
    <property type="project" value="TreeGrafter"/>
</dbReference>
<dbReference type="Gene3D" id="3.90.1750.10">
    <property type="entry name" value="Hect, E3 ligase catalytic domains"/>
    <property type="match status" value="1"/>
</dbReference>
<keyword evidence="4" id="KW-0808">Transferase</keyword>
<dbReference type="SUPFAM" id="SSF56204">
    <property type="entry name" value="Hect, E3 ligase catalytic domain"/>
    <property type="match status" value="1"/>
</dbReference>
<evidence type="ECO:0000313" key="10">
    <source>
        <dbReference type="Proteomes" id="UP000054097"/>
    </source>
</evidence>
<comment type="pathway">
    <text evidence="2">Protein modification; protein ubiquitination.</text>
</comment>
<evidence type="ECO:0000259" key="8">
    <source>
        <dbReference type="PROSITE" id="PS50237"/>
    </source>
</evidence>
<evidence type="ECO:0000256" key="7">
    <source>
        <dbReference type="SAM" id="MobiDB-lite"/>
    </source>
</evidence>
<reference evidence="10" key="2">
    <citation type="submission" date="2015-01" db="EMBL/GenBank/DDBJ databases">
        <title>Evolutionary Origins and Diversification of the Mycorrhizal Mutualists.</title>
        <authorList>
            <consortium name="DOE Joint Genome Institute"/>
            <consortium name="Mycorrhizal Genomics Consortium"/>
            <person name="Kohler A."/>
            <person name="Kuo A."/>
            <person name="Nagy L.G."/>
            <person name="Floudas D."/>
            <person name="Copeland A."/>
            <person name="Barry K.W."/>
            <person name="Cichocki N."/>
            <person name="Veneault-Fourrey C."/>
            <person name="LaButti K."/>
            <person name="Lindquist E.A."/>
            <person name="Lipzen A."/>
            <person name="Lundell T."/>
            <person name="Morin E."/>
            <person name="Murat C."/>
            <person name="Riley R."/>
            <person name="Ohm R."/>
            <person name="Sun H."/>
            <person name="Tunlid A."/>
            <person name="Henrissat B."/>
            <person name="Grigoriev I.V."/>
            <person name="Hibbett D.S."/>
            <person name="Martin F."/>
        </authorList>
    </citation>
    <scope>NUCLEOTIDE SEQUENCE [LARGE SCALE GENOMIC DNA]</scope>
    <source>
        <strain evidence="10">MAFF 305830</strain>
    </source>
</reference>
<dbReference type="GO" id="GO:0000209">
    <property type="term" value="P:protein polyubiquitination"/>
    <property type="evidence" value="ECO:0007669"/>
    <property type="project" value="InterPro"/>
</dbReference>
<feature type="active site" description="Glycyl thioester intermediate" evidence="6">
    <location>
        <position position="975"/>
    </location>
</feature>
<dbReference type="PROSITE" id="PS50237">
    <property type="entry name" value="HECT"/>
    <property type="match status" value="1"/>
</dbReference>
<evidence type="ECO:0000313" key="9">
    <source>
        <dbReference type="EMBL" id="KIM29078.1"/>
    </source>
</evidence>
<dbReference type="FunFam" id="3.30.2410.10:FF:000017">
    <property type="entry name" value="E3 ubiquitin-protein ligase UPL7"/>
    <property type="match status" value="1"/>
</dbReference>
<dbReference type="Pfam" id="PF00632">
    <property type="entry name" value="HECT"/>
    <property type="match status" value="1"/>
</dbReference>
<dbReference type="Proteomes" id="UP000054097">
    <property type="component" value="Unassembled WGS sequence"/>
</dbReference>
<dbReference type="InterPro" id="IPR044611">
    <property type="entry name" value="E3A/B/C-like"/>
</dbReference>
<dbReference type="STRING" id="933852.A0A0C2WSG8"/>
<dbReference type="InterPro" id="IPR035983">
    <property type="entry name" value="Hect_E3_ubiquitin_ligase"/>
</dbReference>
<feature type="domain" description="HECT" evidence="8">
    <location>
        <begin position="676"/>
        <end position="1007"/>
    </location>
</feature>
<dbReference type="CDD" id="cd00078">
    <property type="entry name" value="HECTc"/>
    <property type="match status" value="1"/>
</dbReference>
<evidence type="ECO:0000256" key="3">
    <source>
        <dbReference type="ARBA" id="ARBA00012485"/>
    </source>
</evidence>
<organism evidence="9 10">
    <name type="scientific">Serendipita vermifera MAFF 305830</name>
    <dbReference type="NCBI Taxonomy" id="933852"/>
    <lineage>
        <taxon>Eukaryota</taxon>
        <taxon>Fungi</taxon>
        <taxon>Dikarya</taxon>
        <taxon>Basidiomycota</taxon>
        <taxon>Agaricomycotina</taxon>
        <taxon>Agaricomycetes</taxon>
        <taxon>Sebacinales</taxon>
        <taxon>Serendipitaceae</taxon>
        <taxon>Serendipita</taxon>
    </lineage>
</organism>
<dbReference type="InterPro" id="IPR000569">
    <property type="entry name" value="HECT_dom"/>
</dbReference>
<dbReference type="Gene3D" id="3.30.2160.10">
    <property type="entry name" value="Hect, E3 ligase catalytic domain"/>
    <property type="match status" value="1"/>
</dbReference>
<dbReference type="GO" id="GO:0061630">
    <property type="term" value="F:ubiquitin protein ligase activity"/>
    <property type="evidence" value="ECO:0007669"/>
    <property type="project" value="UniProtKB-EC"/>
</dbReference>